<reference evidence="1 2" key="1">
    <citation type="submission" date="2024-11" db="EMBL/GenBank/DDBJ databases">
        <title>A near-complete genome assembly of Cinchona calisaya.</title>
        <authorList>
            <person name="Lian D.C."/>
            <person name="Zhao X.W."/>
            <person name="Wei L."/>
        </authorList>
    </citation>
    <scope>NUCLEOTIDE SEQUENCE [LARGE SCALE GENOMIC DNA]</scope>
    <source>
        <tissue evidence="1">Nenye</tissue>
    </source>
</reference>
<protein>
    <submittedName>
        <fullName evidence="1">Uncharacterized protein</fullName>
    </submittedName>
</protein>
<gene>
    <name evidence="1" type="ORF">ACH5RR_021557</name>
</gene>
<evidence type="ECO:0000313" key="1">
    <source>
        <dbReference type="EMBL" id="KAL3518968.1"/>
    </source>
</evidence>
<dbReference type="Proteomes" id="UP001630127">
    <property type="component" value="Unassembled WGS sequence"/>
</dbReference>
<proteinExistence type="predicted"/>
<comment type="caution">
    <text evidence="1">The sequence shown here is derived from an EMBL/GenBank/DDBJ whole genome shotgun (WGS) entry which is preliminary data.</text>
</comment>
<sequence length="127" mass="13929">MLQEKQWQPKGLLLRNDTVKTLDRGCPSGRSIQEKSEVPICIVKSPIVAENLKEPSNATLDQLAKSKQYMAVPENPSTSLNVGHVDVATHLEASEHVSTQNPNRKLLSIRDSVMVTQDLGGPGQVNF</sequence>
<accession>A0ABD2ZHV8</accession>
<dbReference type="EMBL" id="JBJUIK010000009">
    <property type="protein sequence ID" value="KAL3518968.1"/>
    <property type="molecule type" value="Genomic_DNA"/>
</dbReference>
<dbReference type="AlphaFoldDB" id="A0ABD2ZHV8"/>
<organism evidence="1 2">
    <name type="scientific">Cinchona calisaya</name>
    <dbReference type="NCBI Taxonomy" id="153742"/>
    <lineage>
        <taxon>Eukaryota</taxon>
        <taxon>Viridiplantae</taxon>
        <taxon>Streptophyta</taxon>
        <taxon>Embryophyta</taxon>
        <taxon>Tracheophyta</taxon>
        <taxon>Spermatophyta</taxon>
        <taxon>Magnoliopsida</taxon>
        <taxon>eudicotyledons</taxon>
        <taxon>Gunneridae</taxon>
        <taxon>Pentapetalae</taxon>
        <taxon>asterids</taxon>
        <taxon>lamiids</taxon>
        <taxon>Gentianales</taxon>
        <taxon>Rubiaceae</taxon>
        <taxon>Cinchonoideae</taxon>
        <taxon>Cinchoneae</taxon>
        <taxon>Cinchona</taxon>
    </lineage>
</organism>
<name>A0ABD2ZHV8_9GENT</name>
<evidence type="ECO:0000313" key="2">
    <source>
        <dbReference type="Proteomes" id="UP001630127"/>
    </source>
</evidence>
<keyword evidence="2" id="KW-1185">Reference proteome</keyword>